<feature type="region of interest" description="Disordered" evidence="1">
    <location>
        <begin position="71"/>
        <end position="101"/>
    </location>
</feature>
<feature type="compositionally biased region" description="Basic residues" evidence="1">
    <location>
        <begin position="447"/>
        <end position="457"/>
    </location>
</feature>
<name>A0A9J6ETT2_RHIMP</name>
<feature type="compositionally biased region" description="Polar residues" evidence="1">
    <location>
        <begin position="273"/>
        <end position="282"/>
    </location>
</feature>
<feature type="region of interest" description="Disordered" evidence="1">
    <location>
        <begin position="273"/>
        <end position="503"/>
    </location>
</feature>
<feature type="region of interest" description="Disordered" evidence="1">
    <location>
        <begin position="215"/>
        <end position="254"/>
    </location>
</feature>
<feature type="compositionally biased region" description="Low complexity" evidence="1">
    <location>
        <begin position="411"/>
        <end position="425"/>
    </location>
</feature>
<dbReference type="EMBL" id="JABSTU010000002">
    <property type="protein sequence ID" value="KAH8037599.1"/>
    <property type="molecule type" value="Genomic_DNA"/>
</dbReference>
<reference evidence="3" key="2">
    <citation type="submission" date="2021-09" db="EMBL/GenBank/DDBJ databases">
        <authorList>
            <person name="Jia N."/>
            <person name="Wang J."/>
            <person name="Shi W."/>
            <person name="Du L."/>
            <person name="Sun Y."/>
            <person name="Zhan W."/>
            <person name="Jiang J."/>
            <person name="Wang Q."/>
            <person name="Zhang B."/>
            <person name="Ji P."/>
            <person name="Sakyi L.B."/>
            <person name="Cui X."/>
            <person name="Yuan T."/>
            <person name="Jiang B."/>
            <person name="Yang W."/>
            <person name="Lam T.T.-Y."/>
            <person name="Chang Q."/>
            <person name="Ding S."/>
            <person name="Wang X."/>
            <person name="Zhu J."/>
            <person name="Ruan X."/>
            <person name="Zhao L."/>
            <person name="Wei J."/>
            <person name="Que T."/>
            <person name="Du C."/>
            <person name="Cheng J."/>
            <person name="Dai P."/>
            <person name="Han X."/>
            <person name="Huang E."/>
            <person name="Gao Y."/>
            <person name="Liu J."/>
            <person name="Shao H."/>
            <person name="Ye R."/>
            <person name="Li L."/>
            <person name="Wei W."/>
            <person name="Wang X."/>
            <person name="Wang C."/>
            <person name="Huo Q."/>
            <person name="Li W."/>
            <person name="Guo W."/>
            <person name="Chen H."/>
            <person name="Chen S."/>
            <person name="Zhou L."/>
            <person name="Zhou L."/>
            <person name="Ni X."/>
            <person name="Tian J."/>
            <person name="Zhou Y."/>
            <person name="Sheng Y."/>
            <person name="Liu T."/>
            <person name="Pan Y."/>
            <person name="Xia L."/>
            <person name="Li J."/>
            <person name="Zhao F."/>
            <person name="Cao W."/>
        </authorList>
    </citation>
    <scope>NUCLEOTIDE SEQUENCE</scope>
    <source>
        <strain evidence="3">Rmic-2018</strain>
        <tissue evidence="3">Larvae</tissue>
    </source>
</reference>
<dbReference type="AlphaFoldDB" id="A0A9J6ETT2"/>
<keyword evidence="4" id="KW-1185">Reference proteome</keyword>
<keyword evidence="2" id="KW-0472">Membrane</keyword>
<evidence type="ECO:0000313" key="4">
    <source>
        <dbReference type="Proteomes" id="UP000821866"/>
    </source>
</evidence>
<feature type="transmembrane region" description="Helical" evidence="2">
    <location>
        <begin position="12"/>
        <end position="30"/>
    </location>
</feature>
<feature type="compositionally biased region" description="Polar residues" evidence="1">
    <location>
        <begin position="235"/>
        <end position="247"/>
    </location>
</feature>
<keyword evidence="2" id="KW-0812">Transmembrane</keyword>
<keyword evidence="2" id="KW-1133">Transmembrane helix</keyword>
<evidence type="ECO:0000256" key="1">
    <source>
        <dbReference type="SAM" id="MobiDB-lite"/>
    </source>
</evidence>
<feature type="region of interest" description="Disordered" evidence="1">
    <location>
        <begin position="160"/>
        <end position="191"/>
    </location>
</feature>
<organism evidence="3 4">
    <name type="scientific">Rhipicephalus microplus</name>
    <name type="common">Cattle tick</name>
    <name type="synonym">Boophilus microplus</name>
    <dbReference type="NCBI Taxonomy" id="6941"/>
    <lineage>
        <taxon>Eukaryota</taxon>
        <taxon>Metazoa</taxon>
        <taxon>Ecdysozoa</taxon>
        <taxon>Arthropoda</taxon>
        <taxon>Chelicerata</taxon>
        <taxon>Arachnida</taxon>
        <taxon>Acari</taxon>
        <taxon>Parasitiformes</taxon>
        <taxon>Ixodida</taxon>
        <taxon>Ixodoidea</taxon>
        <taxon>Ixodidae</taxon>
        <taxon>Rhipicephalinae</taxon>
        <taxon>Rhipicephalus</taxon>
        <taxon>Boophilus</taxon>
    </lineage>
</organism>
<feature type="compositionally biased region" description="Polar residues" evidence="1">
    <location>
        <begin position="71"/>
        <end position="89"/>
    </location>
</feature>
<gene>
    <name evidence="3" type="ORF">HPB51_015033</name>
</gene>
<feature type="compositionally biased region" description="Polar residues" evidence="1">
    <location>
        <begin position="429"/>
        <end position="442"/>
    </location>
</feature>
<accession>A0A9J6ETT2</accession>
<evidence type="ECO:0000256" key="2">
    <source>
        <dbReference type="SAM" id="Phobius"/>
    </source>
</evidence>
<feature type="compositionally biased region" description="Basic and acidic residues" evidence="1">
    <location>
        <begin position="367"/>
        <end position="377"/>
    </location>
</feature>
<protein>
    <submittedName>
        <fullName evidence="3">Uncharacterized protein</fullName>
    </submittedName>
</protein>
<evidence type="ECO:0000313" key="3">
    <source>
        <dbReference type="EMBL" id="KAH8037599.1"/>
    </source>
</evidence>
<dbReference type="Proteomes" id="UP000821866">
    <property type="component" value="Chromosome 10"/>
</dbReference>
<reference evidence="3" key="1">
    <citation type="journal article" date="2020" name="Cell">
        <title>Large-Scale Comparative Analyses of Tick Genomes Elucidate Their Genetic Diversity and Vector Capacities.</title>
        <authorList>
            <consortium name="Tick Genome and Microbiome Consortium (TIGMIC)"/>
            <person name="Jia N."/>
            <person name="Wang J."/>
            <person name="Shi W."/>
            <person name="Du L."/>
            <person name="Sun Y."/>
            <person name="Zhan W."/>
            <person name="Jiang J.F."/>
            <person name="Wang Q."/>
            <person name="Zhang B."/>
            <person name="Ji P."/>
            <person name="Bell-Sakyi L."/>
            <person name="Cui X.M."/>
            <person name="Yuan T.T."/>
            <person name="Jiang B.G."/>
            <person name="Yang W.F."/>
            <person name="Lam T.T."/>
            <person name="Chang Q.C."/>
            <person name="Ding S.J."/>
            <person name="Wang X.J."/>
            <person name="Zhu J.G."/>
            <person name="Ruan X.D."/>
            <person name="Zhao L."/>
            <person name="Wei J.T."/>
            <person name="Ye R.Z."/>
            <person name="Que T.C."/>
            <person name="Du C.H."/>
            <person name="Zhou Y.H."/>
            <person name="Cheng J.X."/>
            <person name="Dai P.F."/>
            <person name="Guo W.B."/>
            <person name="Han X.H."/>
            <person name="Huang E.J."/>
            <person name="Li L.F."/>
            <person name="Wei W."/>
            <person name="Gao Y.C."/>
            <person name="Liu J.Z."/>
            <person name="Shao H.Z."/>
            <person name="Wang X."/>
            <person name="Wang C.C."/>
            <person name="Yang T.C."/>
            <person name="Huo Q.B."/>
            <person name="Li W."/>
            <person name="Chen H.Y."/>
            <person name="Chen S.E."/>
            <person name="Zhou L.G."/>
            <person name="Ni X.B."/>
            <person name="Tian J.H."/>
            <person name="Sheng Y."/>
            <person name="Liu T."/>
            <person name="Pan Y.S."/>
            <person name="Xia L.Y."/>
            <person name="Li J."/>
            <person name="Zhao F."/>
            <person name="Cao W.C."/>
        </authorList>
    </citation>
    <scope>NUCLEOTIDE SEQUENCE</scope>
    <source>
        <strain evidence="3">Rmic-2018</strain>
    </source>
</reference>
<comment type="caution">
    <text evidence="3">The sequence shown here is derived from an EMBL/GenBank/DDBJ whole genome shotgun (WGS) entry which is preliminary data.</text>
</comment>
<proteinExistence type="predicted"/>
<sequence length="503" mass="52593">MAGTDQTSGLLPMGLVLLCAIVLFAVLWTIMRKYCPAMPFDEKSVSSPGIEAPIDEVPRESLQQHQLNRTQGNATTIAQPTAESKTSDPTAEAGGEVPHSGTSFVERSAKASMSLTRRLTNAALKVSVAVSRAIKKETTNMLKALSSGAEVVHTRALACQKTTETEDPPSDQVRVGKPLADHTSGGRRGSSVQCLANAARNASTTAEAVACQESVEMEDLPSEKTPSDAAPSATAHDQSPQDGTSSPGRRFANAAGSVSVSASCAVKKHQTNMFEAPSTNDEVAQVPLREDSQSDAYPAVTKQGGEAQPPKSVASGTEEGVMATDAKSQTNPSIPREHRPAKAASLEVTFAEKPTVVQKVEAVNAEKAAEDKDKAKPSEQPTVAGVASPRHGPAATSSIGGTAEESPVSPPGGDSSSNKSANSADQTPADDSTLLSREQTSKMADAHRHRRNPKRRFLAGGRTTDDVIAQSDVHSSIGKPSAKGLDAADYKTNELESPTQRKS</sequence>